<feature type="compositionally biased region" description="Polar residues" evidence="1">
    <location>
        <begin position="319"/>
        <end position="335"/>
    </location>
</feature>
<evidence type="ECO:0000313" key="3">
    <source>
        <dbReference type="EMBL" id="EYE93966.1"/>
    </source>
</evidence>
<feature type="compositionally biased region" description="Basic and acidic residues" evidence="1">
    <location>
        <begin position="37"/>
        <end position="49"/>
    </location>
</feature>
<proteinExistence type="predicted"/>
<dbReference type="PROSITE" id="PS50802">
    <property type="entry name" value="OTU"/>
    <property type="match status" value="1"/>
</dbReference>
<sequence>MADVSNGGRIVPIVTPTPTPTVEVQVQQETPPSESPKPQEEQHEEEKPGKRQQPKKKTRKNSIFEDAEVLEIPCLNDLGLYALPTEGDGNCLYYALSDQLYGDFTHGEEIRLRLADHISNNPEYFMNFNAAIGEVRRAPRRAATMSKYSSHPRSSPPGAPTPSEQDKERSFNDKVTESRKNGVWGGAEEIQACCQSFKKDVHVYTMYGAQTFRDVHAPEWEEREVLHIAFHDFHHYSSVRHTEGPHTGMPNITKERLQPRDPNTSSAGTVVEMATPWKISAIQEGLGGKYDRDTIIEMLQQCRGNIDRAFCNLLEDDSGTSTPSTNETNAITSAPNKAILKTRLQPSSRSSSPFSSGSKRSADDGDESDPESEEPRPAQRRRRPLQGREHKRRILPDVTVGIAFRDDQNDLVSLRLRVSPEAVAKEAPTSQTPETDGSTSSTSSFNENIPKAQDEGSVGETSQSPSVEANGERKPRRSLRLTARSSSDGASPA</sequence>
<dbReference type="GO" id="GO:0004843">
    <property type="term" value="F:cysteine-type deubiquitinase activity"/>
    <property type="evidence" value="ECO:0007669"/>
    <property type="project" value="TreeGrafter"/>
</dbReference>
<dbReference type="InterPro" id="IPR038765">
    <property type="entry name" value="Papain-like_cys_pep_sf"/>
</dbReference>
<feature type="domain" description="OTU" evidence="2">
    <location>
        <begin position="80"/>
        <end position="242"/>
    </location>
</feature>
<dbReference type="EMBL" id="KK088428">
    <property type="protein sequence ID" value="EYE93966.1"/>
    <property type="molecule type" value="Genomic_DNA"/>
</dbReference>
<feature type="compositionally biased region" description="Polar residues" evidence="1">
    <location>
        <begin position="428"/>
        <end position="447"/>
    </location>
</feature>
<evidence type="ECO:0000313" key="4">
    <source>
        <dbReference type="Proteomes" id="UP000019804"/>
    </source>
</evidence>
<dbReference type="AlphaFoldDB" id="A0A017SAX0"/>
<feature type="region of interest" description="Disordered" evidence="1">
    <location>
        <begin position="421"/>
        <end position="493"/>
    </location>
</feature>
<dbReference type="OrthoDB" id="409956at2759"/>
<name>A0A017SAX0_ASPRC</name>
<protein>
    <recommendedName>
        <fullName evidence="2">OTU domain-containing protein</fullName>
    </recommendedName>
</protein>
<dbReference type="InterPro" id="IPR003323">
    <property type="entry name" value="OTU_dom"/>
</dbReference>
<dbReference type="Pfam" id="PF02338">
    <property type="entry name" value="OTU"/>
    <property type="match status" value="1"/>
</dbReference>
<feature type="compositionally biased region" description="Low complexity" evidence="1">
    <location>
        <begin position="346"/>
        <end position="359"/>
    </location>
</feature>
<evidence type="ECO:0000259" key="2">
    <source>
        <dbReference type="PROSITE" id="PS50802"/>
    </source>
</evidence>
<feature type="compositionally biased region" description="Basic residues" evidence="1">
    <location>
        <begin position="378"/>
        <end position="392"/>
    </location>
</feature>
<dbReference type="RefSeq" id="XP_040637654.1">
    <property type="nucleotide sequence ID" value="XM_040785782.1"/>
</dbReference>
<feature type="compositionally biased region" description="Basic residues" evidence="1">
    <location>
        <begin position="50"/>
        <end position="60"/>
    </location>
</feature>
<feature type="region of interest" description="Disordered" evidence="1">
    <location>
        <begin position="141"/>
        <end position="178"/>
    </location>
</feature>
<keyword evidence="4" id="KW-1185">Reference proteome</keyword>
<gene>
    <name evidence="3" type="ORF">EURHEDRAFT_502755</name>
</gene>
<dbReference type="PANTHER" id="PTHR12419:SF7">
    <property type="entry name" value="OTU DOMAIN-CONTAINING PROTEIN 3"/>
    <property type="match status" value="1"/>
</dbReference>
<accession>A0A017SAX0</accession>
<feature type="region of interest" description="Disordered" evidence="1">
    <location>
        <begin position="241"/>
        <end position="267"/>
    </location>
</feature>
<feature type="region of interest" description="Disordered" evidence="1">
    <location>
        <begin position="318"/>
        <end position="392"/>
    </location>
</feature>
<dbReference type="Gene3D" id="3.90.70.80">
    <property type="match status" value="1"/>
</dbReference>
<organism evidence="3 4">
    <name type="scientific">Aspergillus ruber (strain CBS 135680)</name>
    <dbReference type="NCBI Taxonomy" id="1388766"/>
    <lineage>
        <taxon>Eukaryota</taxon>
        <taxon>Fungi</taxon>
        <taxon>Dikarya</taxon>
        <taxon>Ascomycota</taxon>
        <taxon>Pezizomycotina</taxon>
        <taxon>Eurotiomycetes</taxon>
        <taxon>Eurotiomycetidae</taxon>
        <taxon>Eurotiales</taxon>
        <taxon>Aspergillaceae</taxon>
        <taxon>Aspergillus</taxon>
        <taxon>Aspergillus subgen. Aspergillus</taxon>
    </lineage>
</organism>
<dbReference type="SUPFAM" id="SSF54001">
    <property type="entry name" value="Cysteine proteinases"/>
    <property type="match status" value="1"/>
</dbReference>
<dbReference type="Proteomes" id="UP000019804">
    <property type="component" value="Unassembled WGS sequence"/>
</dbReference>
<dbReference type="PANTHER" id="PTHR12419">
    <property type="entry name" value="OTU DOMAIN CONTAINING PROTEIN"/>
    <property type="match status" value="1"/>
</dbReference>
<dbReference type="GO" id="GO:0016579">
    <property type="term" value="P:protein deubiquitination"/>
    <property type="evidence" value="ECO:0007669"/>
    <property type="project" value="TreeGrafter"/>
</dbReference>
<feature type="region of interest" description="Disordered" evidence="1">
    <location>
        <begin position="1"/>
        <end position="62"/>
    </location>
</feature>
<dbReference type="GeneID" id="63700906"/>
<evidence type="ECO:0000256" key="1">
    <source>
        <dbReference type="SAM" id="MobiDB-lite"/>
    </source>
</evidence>
<dbReference type="HOGENOM" id="CLU_046150_0_0_1"/>
<dbReference type="STRING" id="1388766.A0A017SAX0"/>
<feature type="compositionally biased region" description="Basic and acidic residues" evidence="1">
    <location>
        <begin position="164"/>
        <end position="178"/>
    </location>
</feature>
<dbReference type="CDD" id="cd22756">
    <property type="entry name" value="OTU_OTUD3-like"/>
    <property type="match status" value="1"/>
</dbReference>
<reference evidence="4" key="1">
    <citation type="journal article" date="2014" name="Nat. Commun.">
        <title>Genomic adaptations of the halophilic Dead Sea filamentous fungus Eurotium rubrum.</title>
        <authorList>
            <person name="Kis-Papo T."/>
            <person name="Weig A.R."/>
            <person name="Riley R."/>
            <person name="Persoh D."/>
            <person name="Salamov A."/>
            <person name="Sun H."/>
            <person name="Lipzen A."/>
            <person name="Wasser S.P."/>
            <person name="Rambold G."/>
            <person name="Grigoriev I.V."/>
            <person name="Nevo E."/>
        </authorList>
    </citation>
    <scope>NUCLEOTIDE SEQUENCE [LARGE SCALE GENOMIC DNA]</scope>
    <source>
        <strain evidence="4">CBS 135680</strain>
    </source>
</reference>
<dbReference type="InterPro" id="IPR050704">
    <property type="entry name" value="Peptidase_C85-like"/>
</dbReference>
<feature type="compositionally biased region" description="Low complexity" evidence="1">
    <location>
        <begin position="10"/>
        <end position="32"/>
    </location>
</feature>